<dbReference type="SMART" id="SM00448">
    <property type="entry name" value="REC"/>
    <property type="match status" value="1"/>
</dbReference>
<dbReference type="SUPFAM" id="SSF55874">
    <property type="entry name" value="ATPase domain of HSP90 chaperone/DNA topoisomerase II/histidine kinase"/>
    <property type="match status" value="1"/>
</dbReference>
<evidence type="ECO:0000256" key="2">
    <source>
        <dbReference type="ARBA" id="ARBA00012438"/>
    </source>
</evidence>
<dbReference type="InterPro" id="IPR036097">
    <property type="entry name" value="HisK_dim/P_sf"/>
</dbReference>
<dbReference type="Gene3D" id="1.10.287.130">
    <property type="match status" value="1"/>
</dbReference>
<dbReference type="PROSITE" id="PS50109">
    <property type="entry name" value="HIS_KIN"/>
    <property type="match status" value="1"/>
</dbReference>
<dbReference type="NCBIfam" id="TIGR00229">
    <property type="entry name" value="sensory_box"/>
    <property type="match status" value="1"/>
</dbReference>
<sequence length="684" mass="74508">MTDPLPPTGNNAEQISDQRYREMVSAALDHINEGVTVFDHTLHLVTCNHSFLRLLDFPDRLGVPGTPFEAFIRYNAERGEYGDGDVDAQVAQRVADAASFSPHETQRLRPNGTLLLIRGFPLPHNGFITLYSDITEADRQRRQIDQHQSELEAHIAARTHELTVTNAELRGALESNQKIATQLRNSEARLRLITDTIPAHIAYFDHTWTYRYGNKRYAEWFGWSSESMTDKPIREVIGETLFTRVENEVRAALAGEEATYEYALDGAEGARMFARSTLLPDITPDGKVIGCFVHSVDITEQRRTHNALAQAQKMEAIGQLTGGLAHDFNNMLAVIMGNLTGLREALPDTPEVDEYVEPAMGAAEGGAELIKRLLTFSRQQPIEACAVEVNALVHNMARLIRRSVPRAITVSTTSHADDLIALADPHQLQSALLNLALNARDAMPNGGQLMIESSLEAIDTNAASDLEIPPGDYVQIAVTDNGTGMDGVTLARVFEPFFTTKNFGIGSGLGLSMVYGFIKQSNGGVRIRSRQAVGTTVALLLPRIAPAAPDNGADGSLGSDHADLANTLVLLVEDDAEVRKIVRKQLASLGCAVLEAENGHEAADMIEHIPAIGAVLSDIVMPGGMDGRALARFVRGFRPALPLVLMSGYATQHPGNHEHSATFVLSKPFSREALANALHKALKH</sequence>
<dbReference type="InterPro" id="IPR035965">
    <property type="entry name" value="PAS-like_dom_sf"/>
</dbReference>
<dbReference type="Pfam" id="PF00072">
    <property type="entry name" value="Response_reg"/>
    <property type="match status" value="1"/>
</dbReference>
<proteinExistence type="predicted"/>
<protein>
    <recommendedName>
        <fullName evidence="2">histidine kinase</fullName>
        <ecNumber evidence="2">2.7.13.3</ecNumber>
    </recommendedName>
</protein>
<dbReference type="InterPro" id="IPR005467">
    <property type="entry name" value="His_kinase_dom"/>
</dbReference>
<dbReference type="InterPro" id="IPR003661">
    <property type="entry name" value="HisK_dim/P_dom"/>
</dbReference>
<reference evidence="9 10" key="1">
    <citation type="submission" date="2019-07" db="EMBL/GenBank/DDBJ databases">
        <title>The pathways for chlorine oxyanion respiration interact through the shared metabolite chlorate.</title>
        <authorList>
            <person name="Barnum T.P."/>
            <person name="Cheng Y."/>
            <person name="Hill K.A."/>
            <person name="Lucas L.N."/>
            <person name="Carlson H.K."/>
            <person name="Coates J.D."/>
        </authorList>
    </citation>
    <scope>NUCLEOTIDE SEQUENCE [LARGE SCALE GENOMIC DNA]</scope>
    <source>
        <strain evidence="9 10">SFB-1</strain>
    </source>
</reference>
<evidence type="ECO:0000313" key="9">
    <source>
        <dbReference type="EMBL" id="TVO77394.1"/>
    </source>
</evidence>
<evidence type="ECO:0000259" key="5">
    <source>
        <dbReference type="PROSITE" id="PS50109"/>
    </source>
</evidence>
<dbReference type="CDD" id="cd00130">
    <property type="entry name" value="PAS"/>
    <property type="match status" value="1"/>
</dbReference>
<dbReference type="InterPro" id="IPR000014">
    <property type="entry name" value="PAS"/>
</dbReference>
<dbReference type="Pfam" id="PF12860">
    <property type="entry name" value="PAS_7"/>
    <property type="match status" value="1"/>
</dbReference>
<feature type="domain" description="Histidine kinase" evidence="5">
    <location>
        <begin position="323"/>
        <end position="545"/>
    </location>
</feature>
<feature type="modified residue" description="4-aspartylphosphate" evidence="4">
    <location>
        <position position="618"/>
    </location>
</feature>
<comment type="caution">
    <text evidence="9">The sequence shown here is derived from an EMBL/GenBank/DDBJ whole genome shotgun (WGS) entry which is preliminary data.</text>
</comment>
<keyword evidence="3 4" id="KW-0597">Phosphoprotein</keyword>
<dbReference type="Gene3D" id="3.30.450.20">
    <property type="entry name" value="PAS domain"/>
    <property type="match status" value="2"/>
</dbReference>
<dbReference type="EC" id="2.7.13.3" evidence="2"/>
<evidence type="ECO:0000259" key="6">
    <source>
        <dbReference type="PROSITE" id="PS50110"/>
    </source>
</evidence>
<dbReference type="InterPro" id="IPR000700">
    <property type="entry name" value="PAS-assoc_C"/>
</dbReference>
<dbReference type="PANTHER" id="PTHR43065">
    <property type="entry name" value="SENSOR HISTIDINE KINASE"/>
    <property type="match status" value="1"/>
</dbReference>
<dbReference type="PRINTS" id="PR00344">
    <property type="entry name" value="BCTRLSENSOR"/>
</dbReference>
<accession>A0A557SJ10</accession>
<dbReference type="InterPro" id="IPR004358">
    <property type="entry name" value="Sig_transdc_His_kin-like_C"/>
</dbReference>
<feature type="domain" description="Response regulatory" evidence="6">
    <location>
        <begin position="568"/>
        <end position="682"/>
    </location>
</feature>
<dbReference type="SUPFAM" id="SSF55785">
    <property type="entry name" value="PYP-like sensor domain (PAS domain)"/>
    <property type="match status" value="2"/>
</dbReference>
<dbReference type="InterPro" id="IPR003594">
    <property type="entry name" value="HATPase_dom"/>
</dbReference>
<dbReference type="InterPro" id="IPR001789">
    <property type="entry name" value="Sig_transdc_resp-reg_receiver"/>
</dbReference>
<dbReference type="InterPro" id="IPR036890">
    <property type="entry name" value="HATPase_C_sf"/>
</dbReference>
<dbReference type="PROSITE" id="PS50112">
    <property type="entry name" value="PAS"/>
    <property type="match status" value="1"/>
</dbReference>
<dbReference type="SMART" id="SM00091">
    <property type="entry name" value="PAS"/>
    <property type="match status" value="2"/>
</dbReference>
<dbReference type="SUPFAM" id="SSF52172">
    <property type="entry name" value="CheY-like"/>
    <property type="match status" value="1"/>
</dbReference>
<comment type="catalytic activity">
    <reaction evidence="1">
        <text>ATP + protein L-histidine = ADP + protein N-phospho-L-histidine.</text>
        <dbReference type="EC" id="2.7.13.3"/>
    </reaction>
</comment>
<evidence type="ECO:0000259" key="7">
    <source>
        <dbReference type="PROSITE" id="PS50112"/>
    </source>
</evidence>
<dbReference type="AlphaFoldDB" id="A0A557SJ10"/>
<dbReference type="Pfam" id="PF00512">
    <property type="entry name" value="HisKA"/>
    <property type="match status" value="1"/>
</dbReference>
<dbReference type="GO" id="GO:0000155">
    <property type="term" value="F:phosphorelay sensor kinase activity"/>
    <property type="evidence" value="ECO:0007669"/>
    <property type="project" value="InterPro"/>
</dbReference>
<dbReference type="PROSITE" id="PS50113">
    <property type="entry name" value="PAC"/>
    <property type="match status" value="1"/>
</dbReference>
<evidence type="ECO:0000259" key="8">
    <source>
        <dbReference type="PROSITE" id="PS50113"/>
    </source>
</evidence>
<dbReference type="Pfam" id="PF02518">
    <property type="entry name" value="HATPase_c"/>
    <property type="match status" value="1"/>
</dbReference>
<dbReference type="Gene3D" id="3.30.565.10">
    <property type="entry name" value="Histidine kinase-like ATPase, C-terminal domain"/>
    <property type="match status" value="1"/>
</dbReference>
<dbReference type="InterPro" id="IPR013656">
    <property type="entry name" value="PAS_4"/>
</dbReference>
<dbReference type="PANTHER" id="PTHR43065:SF42">
    <property type="entry name" value="TWO-COMPONENT SENSOR PPRA"/>
    <property type="match status" value="1"/>
</dbReference>
<dbReference type="PROSITE" id="PS50110">
    <property type="entry name" value="RESPONSE_REGULATORY"/>
    <property type="match status" value="1"/>
</dbReference>
<dbReference type="CDD" id="cd00082">
    <property type="entry name" value="HisKA"/>
    <property type="match status" value="1"/>
</dbReference>
<dbReference type="SMART" id="SM00388">
    <property type="entry name" value="HisKA"/>
    <property type="match status" value="1"/>
</dbReference>
<dbReference type="EMBL" id="VMNI01000007">
    <property type="protein sequence ID" value="TVO77394.1"/>
    <property type="molecule type" value="Genomic_DNA"/>
</dbReference>
<gene>
    <name evidence="9" type="ORF">FHP89_08765</name>
</gene>
<dbReference type="InterPro" id="IPR011006">
    <property type="entry name" value="CheY-like_superfamily"/>
</dbReference>
<evidence type="ECO:0000313" key="10">
    <source>
        <dbReference type="Proteomes" id="UP000318349"/>
    </source>
</evidence>
<dbReference type="Pfam" id="PF08448">
    <property type="entry name" value="PAS_4"/>
    <property type="match status" value="1"/>
</dbReference>
<name>A0A557SJ10_9RHOO</name>
<evidence type="ECO:0000256" key="3">
    <source>
        <dbReference type="ARBA" id="ARBA00022553"/>
    </source>
</evidence>
<feature type="domain" description="PAC" evidence="8">
    <location>
        <begin position="258"/>
        <end position="310"/>
    </location>
</feature>
<organism evidence="9 10">
    <name type="scientific">Denitromonas halophila</name>
    <dbReference type="NCBI Taxonomy" id="1629404"/>
    <lineage>
        <taxon>Bacteria</taxon>
        <taxon>Pseudomonadati</taxon>
        <taxon>Pseudomonadota</taxon>
        <taxon>Betaproteobacteria</taxon>
        <taxon>Rhodocyclales</taxon>
        <taxon>Zoogloeaceae</taxon>
        <taxon>Denitromonas</taxon>
    </lineage>
</organism>
<dbReference type="SUPFAM" id="SSF47384">
    <property type="entry name" value="Homodimeric domain of signal transducing histidine kinase"/>
    <property type="match status" value="1"/>
</dbReference>
<dbReference type="SMART" id="SM00387">
    <property type="entry name" value="HATPase_c"/>
    <property type="match status" value="1"/>
</dbReference>
<feature type="domain" description="PAS" evidence="7">
    <location>
        <begin position="186"/>
        <end position="256"/>
    </location>
</feature>
<evidence type="ECO:0000256" key="1">
    <source>
        <dbReference type="ARBA" id="ARBA00000085"/>
    </source>
</evidence>
<dbReference type="Proteomes" id="UP000318349">
    <property type="component" value="Unassembled WGS sequence"/>
</dbReference>
<evidence type="ECO:0000256" key="4">
    <source>
        <dbReference type="PROSITE-ProRule" id="PRU00169"/>
    </source>
</evidence>
<dbReference type="Gene3D" id="3.40.50.2300">
    <property type="match status" value="1"/>
</dbReference>